<sequence length="403" mass="44390">MNLVQTTPTAIDYTPASERSIYFDASAMNSESKFTEALPPASRSHHDLPGAFGDDEDHLQLNQNQDHNEDGGADVKRKPFIAVPRDPIIKKAPADGDEEEEPEYEPEQHNRSHRRASSAGVTTDSGYVSGGAGGLAKRSQSRASASQGSIAPIPVLWTDSPSARDRSLADHDGERPSRASPFRRASSLRSFHTSTVGERERDERGSIRTAPSIGGSPGVRRRRTSLIQGSFASGAGTVGPSATPHFDETFHSRSQSADAGLSERQRVKLSKSQLKEGKKVAKIIKAEGKAEQKAIDEALRELADLQKMQKAAVKEESKAYAAYSKVLKEFRKTELEFFAARAKYERAQADLQAQEDAREASRAHARETTEMLQEKNREVEWLRAQKAVDDRERQAKVRQLTGK</sequence>
<gene>
    <name evidence="3" type="ORF">BD310DRAFT_928116</name>
</gene>
<feature type="compositionally biased region" description="Basic and acidic residues" evidence="2">
    <location>
        <begin position="162"/>
        <end position="177"/>
    </location>
</feature>
<name>A0A4Q9PUJ4_9APHY</name>
<organism evidence="3 4">
    <name type="scientific">Dichomitus squalens</name>
    <dbReference type="NCBI Taxonomy" id="114155"/>
    <lineage>
        <taxon>Eukaryota</taxon>
        <taxon>Fungi</taxon>
        <taxon>Dikarya</taxon>
        <taxon>Basidiomycota</taxon>
        <taxon>Agaricomycotina</taxon>
        <taxon>Agaricomycetes</taxon>
        <taxon>Polyporales</taxon>
        <taxon>Polyporaceae</taxon>
        <taxon>Dichomitus</taxon>
    </lineage>
</organism>
<feature type="region of interest" description="Disordered" evidence="2">
    <location>
        <begin position="351"/>
        <end position="376"/>
    </location>
</feature>
<evidence type="ECO:0000256" key="2">
    <source>
        <dbReference type="SAM" id="MobiDB-lite"/>
    </source>
</evidence>
<dbReference type="AlphaFoldDB" id="A0A4Q9PUJ4"/>
<feature type="region of interest" description="Disordered" evidence="2">
    <location>
        <begin position="35"/>
        <end position="272"/>
    </location>
</feature>
<proteinExistence type="predicted"/>
<evidence type="ECO:0000313" key="4">
    <source>
        <dbReference type="Proteomes" id="UP000292082"/>
    </source>
</evidence>
<accession>A0A4Q9PUJ4</accession>
<feature type="compositionally biased region" description="Basic and acidic residues" evidence="2">
    <location>
        <begin position="197"/>
        <end position="206"/>
    </location>
</feature>
<feature type="compositionally biased region" description="Low complexity" evidence="2">
    <location>
        <begin position="178"/>
        <end position="191"/>
    </location>
</feature>
<evidence type="ECO:0000256" key="1">
    <source>
        <dbReference type="SAM" id="Coils"/>
    </source>
</evidence>
<evidence type="ECO:0000313" key="3">
    <source>
        <dbReference type="EMBL" id="TBU58014.1"/>
    </source>
</evidence>
<feature type="compositionally biased region" description="Acidic residues" evidence="2">
    <location>
        <begin position="95"/>
        <end position="105"/>
    </location>
</feature>
<reference evidence="3 4" key="1">
    <citation type="submission" date="2019-01" db="EMBL/GenBank/DDBJ databases">
        <title>Draft genome sequences of three monokaryotic isolates of the white-rot basidiomycete fungus Dichomitus squalens.</title>
        <authorList>
            <consortium name="DOE Joint Genome Institute"/>
            <person name="Lopez S.C."/>
            <person name="Andreopoulos B."/>
            <person name="Pangilinan J."/>
            <person name="Lipzen A."/>
            <person name="Riley R."/>
            <person name="Ahrendt S."/>
            <person name="Ng V."/>
            <person name="Barry K."/>
            <person name="Daum C."/>
            <person name="Grigoriev I.V."/>
            <person name="Hilden K.S."/>
            <person name="Makela M.R."/>
            <person name="de Vries R.P."/>
        </authorList>
    </citation>
    <scope>NUCLEOTIDE SEQUENCE [LARGE SCALE GENOMIC DNA]</scope>
    <source>
        <strain evidence="3 4">CBS 464.89</strain>
    </source>
</reference>
<protein>
    <submittedName>
        <fullName evidence="3">Uncharacterized protein</fullName>
    </submittedName>
</protein>
<dbReference type="STRING" id="114155.A0A4Q9PUJ4"/>
<feature type="compositionally biased region" description="Basic and acidic residues" evidence="2">
    <location>
        <begin position="355"/>
        <end position="376"/>
    </location>
</feature>
<feature type="coiled-coil region" evidence="1">
    <location>
        <begin position="288"/>
        <end position="315"/>
    </location>
</feature>
<dbReference type="Proteomes" id="UP000292082">
    <property type="component" value="Unassembled WGS sequence"/>
</dbReference>
<keyword evidence="1" id="KW-0175">Coiled coil</keyword>
<dbReference type="EMBL" id="ML145130">
    <property type="protein sequence ID" value="TBU58014.1"/>
    <property type="molecule type" value="Genomic_DNA"/>
</dbReference>
<feature type="compositionally biased region" description="Basic and acidic residues" evidence="2">
    <location>
        <begin position="66"/>
        <end position="77"/>
    </location>
</feature>
<keyword evidence="4" id="KW-1185">Reference proteome</keyword>